<proteinExistence type="predicted"/>
<gene>
    <name evidence="1" type="ORF">SDJN03_03181</name>
</gene>
<sequence>MALISMRNVLQKHTPGYNPTDYGEYPMFVVAHRPPTGRQFPSSYTGFEVDFLLELGMAGIGGVIVNCCDFCSCCIEVRDACCYSSLLPFPCHGAADIGGSLFICGD</sequence>
<comment type="caution">
    <text evidence="1">The sequence shown here is derived from an EMBL/GenBank/DDBJ whole genome shotgun (WGS) entry which is preliminary data.</text>
</comment>
<dbReference type="Proteomes" id="UP000685013">
    <property type="component" value="Chromosome 2"/>
</dbReference>
<name>A0AAV6P252_9ROSI</name>
<keyword evidence="2" id="KW-1185">Reference proteome</keyword>
<evidence type="ECO:0000313" key="2">
    <source>
        <dbReference type="Proteomes" id="UP000685013"/>
    </source>
</evidence>
<dbReference type="EMBL" id="JAGKQH010000002">
    <property type="protein sequence ID" value="KAG6605864.1"/>
    <property type="molecule type" value="Genomic_DNA"/>
</dbReference>
<dbReference type="AlphaFoldDB" id="A0AAV6P252"/>
<organism evidence="1 2">
    <name type="scientific">Cucurbita argyrosperma subsp. sororia</name>
    <dbReference type="NCBI Taxonomy" id="37648"/>
    <lineage>
        <taxon>Eukaryota</taxon>
        <taxon>Viridiplantae</taxon>
        <taxon>Streptophyta</taxon>
        <taxon>Embryophyta</taxon>
        <taxon>Tracheophyta</taxon>
        <taxon>Spermatophyta</taxon>
        <taxon>Magnoliopsida</taxon>
        <taxon>eudicotyledons</taxon>
        <taxon>Gunneridae</taxon>
        <taxon>Pentapetalae</taxon>
        <taxon>rosids</taxon>
        <taxon>fabids</taxon>
        <taxon>Cucurbitales</taxon>
        <taxon>Cucurbitaceae</taxon>
        <taxon>Cucurbiteae</taxon>
        <taxon>Cucurbita</taxon>
    </lineage>
</organism>
<evidence type="ECO:0000313" key="1">
    <source>
        <dbReference type="EMBL" id="KAG6605864.1"/>
    </source>
</evidence>
<protein>
    <submittedName>
        <fullName evidence="1">Uncharacterized protein</fullName>
    </submittedName>
</protein>
<feature type="non-terminal residue" evidence="1">
    <location>
        <position position="1"/>
    </location>
</feature>
<reference evidence="1 2" key="1">
    <citation type="journal article" date="2021" name="Hortic Res">
        <title>The domestication of Cucurbita argyrosperma as revealed by the genome of its wild relative.</title>
        <authorList>
            <person name="Barrera-Redondo J."/>
            <person name="Sanchez-de la Vega G."/>
            <person name="Aguirre-Liguori J.A."/>
            <person name="Castellanos-Morales G."/>
            <person name="Gutierrez-Guerrero Y.T."/>
            <person name="Aguirre-Dugua X."/>
            <person name="Aguirre-Planter E."/>
            <person name="Tenaillon M.I."/>
            <person name="Lira-Saade R."/>
            <person name="Eguiarte L.E."/>
        </authorList>
    </citation>
    <scope>NUCLEOTIDE SEQUENCE [LARGE SCALE GENOMIC DNA]</scope>
    <source>
        <strain evidence="1">JBR-2021</strain>
    </source>
</reference>
<accession>A0AAV6P252</accession>